<dbReference type="AlphaFoldDB" id="A0A6G1LER9"/>
<organism evidence="3 4">
    <name type="scientific">Teratosphaeria nubilosa</name>
    <dbReference type="NCBI Taxonomy" id="161662"/>
    <lineage>
        <taxon>Eukaryota</taxon>
        <taxon>Fungi</taxon>
        <taxon>Dikarya</taxon>
        <taxon>Ascomycota</taxon>
        <taxon>Pezizomycotina</taxon>
        <taxon>Dothideomycetes</taxon>
        <taxon>Dothideomycetidae</taxon>
        <taxon>Mycosphaerellales</taxon>
        <taxon>Teratosphaeriaceae</taxon>
        <taxon>Teratosphaeria</taxon>
    </lineage>
</organism>
<keyword evidence="2" id="KW-0812">Transmembrane</keyword>
<dbReference type="EMBL" id="ML995821">
    <property type="protein sequence ID" value="KAF2771092.1"/>
    <property type="molecule type" value="Genomic_DNA"/>
</dbReference>
<dbReference type="Proteomes" id="UP000799436">
    <property type="component" value="Unassembled WGS sequence"/>
</dbReference>
<gene>
    <name evidence="3" type="ORF">EJ03DRAFT_254582</name>
</gene>
<feature type="region of interest" description="Disordered" evidence="1">
    <location>
        <begin position="324"/>
        <end position="356"/>
    </location>
</feature>
<feature type="compositionally biased region" description="Polar residues" evidence="1">
    <location>
        <begin position="341"/>
        <end position="356"/>
    </location>
</feature>
<feature type="region of interest" description="Disordered" evidence="1">
    <location>
        <begin position="247"/>
        <end position="303"/>
    </location>
</feature>
<keyword evidence="2" id="KW-1133">Transmembrane helix</keyword>
<feature type="non-terminal residue" evidence="3">
    <location>
        <position position="1"/>
    </location>
</feature>
<evidence type="ECO:0000256" key="1">
    <source>
        <dbReference type="SAM" id="MobiDB-lite"/>
    </source>
</evidence>
<evidence type="ECO:0000256" key="2">
    <source>
        <dbReference type="SAM" id="Phobius"/>
    </source>
</evidence>
<name>A0A6G1LER9_9PEZI</name>
<feature type="compositionally biased region" description="Polar residues" evidence="1">
    <location>
        <begin position="55"/>
        <end position="67"/>
    </location>
</feature>
<feature type="region of interest" description="Disordered" evidence="1">
    <location>
        <begin position="52"/>
        <end position="81"/>
    </location>
</feature>
<keyword evidence="4" id="KW-1185">Reference proteome</keyword>
<keyword evidence="2" id="KW-0472">Membrane</keyword>
<feature type="non-terminal residue" evidence="3">
    <location>
        <position position="457"/>
    </location>
</feature>
<evidence type="ECO:0000313" key="4">
    <source>
        <dbReference type="Proteomes" id="UP000799436"/>
    </source>
</evidence>
<reference evidence="3" key="1">
    <citation type="journal article" date="2020" name="Stud. Mycol.">
        <title>101 Dothideomycetes genomes: a test case for predicting lifestyles and emergence of pathogens.</title>
        <authorList>
            <person name="Haridas S."/>
            <person name="Albert R."/>
            <person name="Binder M."/>
            <person name="Bloem J."/>
            <person name="Labutti K."/>
            <person name="Salamov A."/>
            <person name="Andreopoulos B."/>
            <person name="Baker S."/>
            <person name="Barry K."/>
            <person name="Bills G."/>
            <person name="Bluhm B."/>
            <person name="Cannon C."/>
            <person name="Castanera R."/>
            <person name="Culley D."/>
            <person name="Daum C."/>
            <person name="Ezra D."/>
            <person name="Gonzalez J."/>
            <person name="Henrissat B."/>
            <person name="Kuo A."/>
            <person name="Liang C."/>
            <person name="Lipzen A."/>
            <person name="Lutzoni F."/>
            <person name="Magnuson J."/>
            <person name="Mondo S."/>
            <person name="Nolan M."/>
            <person name="Ohm R."/>
            <person name="Pangilinan J."/>
            <person name="Park H.-J."/>
            <person name="Ramirez L."/>
            <person name="Alfaro M."/>
            <person name="Sun H."/>
            <person name="Tritt A."/>
            <person name="Yoshinaga Y."/>
            <person name="Zwiers L.-H."/>
            <person name="Turgeon B."/>
            <person name="Goodwin S."/>
            <person name="Spatafora J."/>
            <person name="Crous P."/>
            <person name="Grigoriev I."/>
        </authorList>
    </citation>
    <scope>NUCLEOTIDE SEQUENCE</scope>
    <source>
        <strain evidence="3">CBS 116005</strain>
    </source>
</reference>
<proteinExistence type="predicted"/>
<protein>
    <submittedName>
        <fullName evidence="3">Uncharacterized protein</fullName>
    </submittedName>
</protein>
<dbReference type="OrthoDB" id="5376312at2759"/>
<sequence length="457" mass="50136">IVISVVIAMTLVIFCYILLKAVRKRHAKPKYIPTPFLKRKWEQWTPRGFMPSKGAYSNQLQDNSSAPTLHLRSDNRSARNSTLDLERAQAAEAAQGDLRAGASVDRNTSVRSVMTLPAYSRSVRENEQVLGREGERAGIDIVVAQPETAEEEEERRDQEMESLYQIRVQRRQEIAERNERRERRRAARERGDFAELQRIRQESLRATEQRELAGATAMIAEHQGRPRERRVSSVSYAELGVARHDGTRLRANSNDSDRQGLLSSAASIGGGTIGPLSAHRRDRSNSSIMTGSDVSDAEVDENAFPPFGRAGSAYEVVSLNQGHSRNGSAMGGNRSRAGSALSATRSRAGSSNARVRPSIDTQFTADLGDQSIPAFEPPAYDGEGFEEAPPYMSPIQQRASAHFGESSTPATILTKAEQATRPTAERAVLASGAPMLPSIGRLPTIRIADAASDERRT</sequence>
<feature type="transmembrane region" description="Helical" evidence="2">
    <location>
        <begin position="6"/>
        <end position="22"/>
    </location>
</feature>
<evidence type="ECO:0000313" key="3">
    <source>
        <dbReference type="EMBL" id="KAF2771092.1"/>
    </source>
</evidence>
<accession>A0A6G1LER9</accession>